<dbReference type="GO" id="GO:0016020">
    <property type="term" value="C:membrane"/>
    <property type="evidence" value="ECO:0007669"/>
    <property type="project" value="TreeGrafter"/>
</dbReference>
<dbReference type="Proteomes" id="UP000672602">
    <property type="component" value="Unassembled WGS sequence"/>
</dbReference>
<dbReference type="GO" id="GO:0016787">
    <property type="term" value="F:hydrolase activity"/>
    <property type="evidence" value="ECO:0007669"/>
    <property type="project" value="UniProtKB-KW"/>
</dbReference>
<dbReference type="PRINTS" id="PR00111">
    <property type="entry name" value="ABHYDROLASE"/>
</dbReference>
<dbReference type="Gene3D" id="3.40.50.1820">
    <property type="entry name" value="alpha/beta hydrolase"/>
    <property type="match status" value="1"/>
</dbReference>
<organism evidence="2 3">
    <name type="scientific">Marivibrio halodurans</name>
    <dbReference type="NCBI Taxonomy" id="2039722"/>
    <lineage>
        <taxon>Bacteria</taxon>
        <taxon>Pseudomonadati</taxon>
        <taxon>Pseudomonadota</taxon>
        <taxon>Alphaproteobacteria</taxon>
        <taxon>Rhodospirillales</taxon>
        <taxon>Rhodospirillaceae</taxon>
        <taxon>Marivibrio</taxon>
    </lineage>
</organism>
<protein>
    <submittedName>
        <fullName evidence="2">Alpha/beta fold hydrolase</fullName>
    </submittedName>
</protein>
<reference evidence="2" key="1">
    <citation type="submission" date="2021-04" db="EMBL/GenBank/DDBJ databases">
        <authorList>
            <person name="Zhang D.-C."/>
        </authorList>
    </citation>
    <scope>NUCLEOTIDE SEQUENCE</scope>
    <source>
        <strain evidence="2">CGMCC 1.15697</strain>
    </source>
</reference>
<evidence type="ECO:0000313" key="2">
    <source>
        <dbReference type="EMBL" id="MBP5856927.1"/>
    </source>
</evidence>
<accession>A0A8J7S7D8</accession>
<evidence type="ECO:0000259" key="1">
    <source>
        <dbReference type="Pfam" id="PF00561"/>
    </source>
</evidence>
<dbReference type="AlphaFoldDB" id="A0A8J7S7D8"/>
<name>A0A8J7S7D8_9PROT</name>
<dbReference type="InterPro" id="IPR050266">
    <property type="entry name" value="AB_hydrolase_sf"/>
</dbReference>
<dbReference type="SUPFAM" id="SSF53474">
    <property type="entry name" value="alpha/beta-Hydrolases"/>
    <property type="match status" value="1"/>
</dbReference>
<keyword evidence="3" id="KW-1185">Reference proteome</keyword>
<dbReference type="PANTHER" id="PTHR43798">
    <property type="entry name" value="MONOACYLGLYCEROL LIPASE"/>
    <property type="match status" value="1"/>
</dbReference>
<feature type="domain" description="AB hydrolase-1" evidence="1">
    <location>
        <begin position="58"/>
        <end position="162"/>
    </location>
</feature>
<dbReference type="InterPro" id="IPR000073">
    <property type="entry name" value="AB_hydrolase_1"/>
</dbReference>
<proteinExistence type="predicted"/>
<dbReference type="Pfam" id="PF00561">
    <property type="entry name" value="Abhydrolase_1"/>
    <property type="match status" value="1"/>
</dbReference>
<dbReference type="PANTHER" id="PTHR43798:SF33">
    <property type="entry name" value="HYDROLASE, PUTATIVE (AFU_ORTHOLOGUE AFUA_2G14860)-RELATED"/>
    <property type="match status" value="1"/>
</dbReference>
<keyword evidence="2" id="KW-0378">Hydrolase</keyword>
<evidence type="ECO:0000313" key="3">
    <source>
        <dbReference type="Proteomes" id="UP000672602"/>
    </source>
</evidence>
<sequence length="319" mass="35530">MSASTIRRCCPRRFASRRRKVPREPMSEPRLRSVRCVADADCHRMVYDDYGPLESPHAVVCVHGLTRNAGDFERLARALAADGWRVLAPDIAGRGRSERLADPQAYGVPQYVRDIVTMLAHARVETVDWIGTSMGGLIGMGLAVLPGHPVRRMLLNDVGPRVPKAALRRIADYVGVPWRFEDFEDALAHLRKAYEPFGLTEEADWRELARISLRREEDGTLTNNYDLRIAAPFEAIADEDLELWDLWDGLRLTEPPMVLRGARSDLLLAEDIEGMTRRGPGARPMEIEGCGHAPTLMVPDQIALVRGWLGEKPAPGAAA</sequence>
<comment type="caution">
    <text evidence="2">The sequence shown here is derived from an EMBL/GenBank/DDBJ whole genome shotgun (WGS) entry which is preliminary data.</text>
</comment>
<gene>
    <name evidence="2" type="ORF">KAJ83_07900</name>
</gene>
<dbReference type="EMBL" id="JAGMWN010000003">
    <property type="protein sequence ID" value="MBP5856927.1"/>
    <property type="molecule type" value="Genomic_DNA"/>
</dbReference>
<dbReference type="InterPro" id="IPR029058">
    <property type="entry name" value="AB_hydrolase_fold"/>
</dbReference>